<protein>
    <submittedName>
        <fullName evidence="1">Competence protein ComEA helix-hairpin-helix repeat region</fullName>
    </submittedName>
</protein>
<accession>A0AC61PI87</accession>
<gene>
    <name evidence="1" type="ORF">SAMN06297397_0508</name>
</gene>
<evidence type="ECO:0000313" key="1">
    <source>
        <dbReference type="EMBL" id="SMC38730.1"/>
    </source>
</evidence>
<evidence type="ECO:0000313" key="2">
    <source>
        <dbReference type="Proteomes" id="UP000192328"/>
    </source>
</evidence>
<organism evidence="1 2">
    <name type="scientific">Aristaeella lactis</name>
    <dbReference type="NCBI Taxonomy" id="3046383"/>
    <lineage>
        <taxon>Bacteria</taxon>
        <taxon>Bacillati</taxon>
        <taxon>Bacillota</taxon>
        <taxon>Clostridia</taxon>
        <taxon>Eubacteriales</taxon>
        <taxon>Aristaeellaceae</taxon>
        <taxon>Aristaeella</taxon>
    </lineage>
</organism>
<dbReference type="Proteomes" id="UP000192328">
    <property type="component" value="Unassembled WGS sequence"/>
</dbReference>
<proteinExistence type="predicted"/>
<keyword evidence="2" id="KW-1185">Reference proteome</keyword>
<reference evidence="1" key="1">
    <citation type="submission" date="2017-04" db="EMBL/GenBank/DDBJ databases">
        <authorList>
            <person name="Varghese N."/>
            <person name="Submissions S."/>
        </authorList>
    </citation>
    <scope>NUCLEOTIDE SEQUENCE</scope>
    <source>
        <strain evidence="1">WTE2008</strain>
    </source>
</reference>
<dbReference type="EMBL" id="FWXZ01000001">
    <property type="protein sequence ID" value="SMC38730.1"/>
    <property type="molecule type" value="Genomic_DNA"/>
</dbReference>
<comment type="caution">
    <text evidence="1">The sequence shown here is derived from an EMBL/GenBank/DDBJ whole genome shotgun (WGS) entry which is preliminary data.</text>
</comment>
<sequence length="124" mass="13693">MAEHLKRNLGIVLVIISVFLCAAAALSSRKGISDRYRSGSGQVFSPETVKEEQQGPVSVNTAEKEELTELYGVGETIAEMIIAERRQNGPYYYPEDLEAVRGIGPATLLKFRSMINLSQDESEE</sequence>
<name>A0AC61PI87_9FIRM</name>